<dbReference type="Gene3D" id="3.30.420.10">
    <property type="entry name" value="Ribonuclease H-like superfamily/Ribonuclease H"/>
    <property type="match status" value="1"/>
</dbReference>
<name>A0A0C2J0X6_THEKT</name>
<dbReference type="PROSITE" id="PS50994">
    <property type="entry name" value="INTEGRASE"/>
    <property type="match status" value="1"/>
</dbReference>
<dbReference type="Pfam" id="PF17921">
    <property type="entry name" value="Integrase_H2C2"/>
    <property type="match status" value="1"/>
</dbReference>
<evidence type="ECO:0000259" key="1">
    <source>
        <dbReference type="PROSITE" id="PS50994"/>
    </source>
</evidence>
<dbReference type="OMA" id="HIDHTIN"/>
<dbReference type="GO" id="GO:0003676">
    <property type="term" value="F:nucleic acid binding"/>
    <property type="evidence" value="ECO:0007669"/>
    <property type="project" value="InterPro"/>
</dbReference>
<dbReference type="PANTHER" id="PTHR37984:SF5">
    <property type="entry name" value="PROTEIN NYNRIN-LIKE"/>
    <property type="match status" value="1"/>
</dbReference>
<protein>
    <submittedName>
        <fullName evidence="2">Pol polyprotein</fullName>
    </submittedName>
</protein>
<evidence type="ECO:0000313" key="3">
    <source>
        <dbReference type="Proteomes" id="UP000031668"/>
    </source>
</evidence>
<dbReference type="InterPro" id="IPR012337">
    <property type="entry name" value="RNaseH-like_sf"/>
</dbReference>
<comment type="caution">
    <text evidence="2">The sequence shown here is derived from an EMBL/GenBank/DDBJ whole genome shotgun (WGS) entry which is preliminary data.</text>
</comment>
<dbReference type="AlphaFoldDB" id="A0A0C2J0X6"/>
<accession>A0A0C2J0X6</accession>
<evidence type="ECO:0000313" key="2">
    <source>
        <dbReference type="EMBL" id="KII62712.1"/>
    </source>
</evidence>
<dbReference type="GO" id="GO:0015074">
    <property type="term" value="P:DNA integration"/>
    <property type="evidence" value="ECO:0007669"/>
    <property type="project" value="InterPro"/>
</dbReference>
<dbReference type="InterPro" id="IPR050951">
    <property type="entry name" value="Retrovirus_Pol_polyprotein"/>
</dbReference>
<keyword evidence="3" id="KW-1185">Reference proteome</keyword>
<sequence>MQKEILGILHRGHFGMVRMKQLARICVYWPNIDADIEAMSRSCTSCAEYQNSFPKAEYHSWAYLKQAWQRLHIDHTINFLGSNWLIIVDVVDAFSKYPIIHRTASISSDATIKLLEQDFSLFGYPIQLISDNGATFTSEELRNGCKETGIHHVTGAPYHPATNGLAERLIQTFKRRIQKSIVSEDTAIQEFLLAYRQRTLSAGKCPVEHLMNMRTEDL</sequence>
<dbReference type="Pfam" id="PF00665">
    <property type="entry name" value="rve"/>
    <property type="match status" value="1"/>
</dbReference>
<dbReference type="Gene3D" id="1.10.340.70">
    <property type="match status" value="1"/>
</dbReference>
<dbReference type="SUPFAM" id="SSF53098">
    <property type="entry name" value="Ribonuclease H-like"/>
    <property type="match status" value="1"/>
</dbReference>
<proteinExistence type="predicted"/>
<dbReference type="OrthoDB" id="5956516at2759"/>
<dbReference type="InterPro" id="IPR001584">
    <property type="entry name" value="Integrase_cat-core"/>
</dbReference>
<reference evidence="2 3" key="1">
    <citation type="journal article" date="2014" name="Genome Biol. Evol.">
        <title>The genome of the myxosporean Thelohanellus kitauei shows adaptations to nutrient acquisition within its fish host.</title>
        <authorList>
            <person name="Yang Y."/>
            <person name="Xiong J."/>
            <person name="Zhou Z."/>
            <person name="Huo F."/>
            <person name="Miao W."/>
            <person name="Ran C."/>
            <person name="Liu Y."/>
            <person name="Zhang J."/>
            <person name="Feng J."/>
            <person name="Wang M."/>
            <person name="Wang M."/>
            <person name="Wang L."/>
            <person name="Yao B."/>
        </authorList>
    </citation>
    <scope>NUCLEOTIDE SEQUENCE [LARGE SCALE GENOMIC DNA]</scope>
    <source>
        <strain evidence="2">Wuqing</strain>
    </source>
</reference>
<dbReference type="InterPro" id="IPR036397">
    <property type="entry name" value="RNaseH_sf"/>
</dbReference>
<feature type="domain" description="Integrase catalytic" evidence="1">
    <location>
        <begin position="50"/>
        <end position="218"/>
    </location>
</feature>
<organism evidence="2 3">
    <name type="scientific">Thelohanellus kitauei</name>
    <name type="common">Myxosporean</name>
    <dbReference type="NCBI Taxonomy" id="669202"/>
    <lineage>
        <taxon>Eukaryota</taxon>
        <taxon>Metazoa</taxon>
        <taxon>Cnidaria</taxon>
        <taxon>Myxozoa</taxon>
        <taxon>Myxosporea</taxon>
        <taxon>Bivalvulida</taxon>
        <taxon>Platysporina</taxon>
        <taxon>Myxobolidae</taxon>
        <taxon>Thelohanellus</taxon>
    </lineage>
</organism>
<dbReference type="EMBL" id="JWZT01004884">
    <property type="protein sequence ID" value="KII62712.1"/>
    <property type="molecule type" value="Genomic_DNA"/>
</dbReference>
<dbReference type="PANTHER" id="PTHR37984">
    <property type="entry name" value="PROTEIN CBG26694"/>
    <property type="match status" value="1"/>
</dbReference>
<gene>
    <name evidence="2" type="ORF">RF11_13751</name>
</gene>
<dbReference type="Proteomes" id="UP000031668">
    <property type="component" value="Unassembled WGS sequence"/>
</dbReference>
<dbReference type="InterPro" id="IPR041588">
    <property type="entry name" value="Integrase_H2C2"/>
</dbReference>